<dbReference type="CDD" id="cd00761">
    <property type="entry name" value="Glyco_tranf_GTA_type"/>
    <property type="match status" value="1"/>
</dbReference>
<keyword evidence="3" id="KW-1185">Reference proteome</keyword>
<protein>
    <submittedName>
        <fullName evidence="2">Glycosyltransferase</fullName>
    </submittedName>
</protein>
<evidence type="ECO:0000313" key="2">
    <source>
        <dbReference type="EMBL" id="GAA4720058.1"/>
    </source>
</evidence>
<gene>
    <name evidence="2" type="ORF">GCM10023216_06050</name>
</gene>
<dbReference type="InterPro" id="IPR050834">
    <property type="entry name" value="Glycosyltransf_2"/>
</dbReference>
<accession>A0ABP8Y3P4</accession>
<comment type="caution">
    <text evidence="2">The sequence shown here is derived from an EMBL/GenBank/DDBJ whole genome shotgun (WGS) entry which is preliminary data.</text>
</comment>
<proteinExistence type="predicted"/>
<feature type="domain" description="Glycosyltransferase 2-like" evidence="1">
    <location>
        <begin position="9"/>
        <end position="131"/>
    </location>
</feature>
<dbReference type="InterPro" id="IPR001173">
    <property type="entry name" value="Glyco_trans_2-like"/>
</dbReference>
<dbReference type="Pfam" id="PF00535">
    <property type="entry name" value="Glycos_transf_2"/>
    <property type="match status" value="1"/>
</dbReference>
<reference evidence="3" key="1">
    <citation type="journal article" date="2019" name="Int. J. Syst. Evol. Microbiol.">
        <title>The Global Catalogue of Microorganisms (GCM) 10K type strain sequencing project: providing services to taxonomists for standard genome sequencing and annotation.</title>
        <authorList>
            <consortium name="The Broad Institute Genomics Platform"/>
            <consortium name="The Broad Institute Genome Sequencing Center for Infectious Disease"/>
            <person name="Wu L."/>
            <person name="Ma J."/>
        </authorList>
    </citation>
    <scope>NUCLEOTIDE SEQUENCE [LARGE SCALE GENOMIC DNA]</scope>
    <source>
        <strain evidence="3">JCM 18063</strain>
    </source>
</reference>
<dbReference type="EMBL" id="BAABID010000004">
    <property type="protein sequence ID" value="GAA4720058.1"/>
    <property type="molecule type" value="Genomic_DNA"/>
</dbReference>
<dbReference type="InterPro" id="IPR029044">
    <property type="entry name" value="Nucleotide-diphossugar_trans"/>
</dbReference>
<name>A0ABP8Y3P4_9MICO</name>
<dbReference type="SUPFAM" id="SSF53448">
    <property type="entry name" value="Nucleotide-diphospho-sugar transferases"/>
    <property type="match status" value="1"/>
</dbReference>
<dbReference type="PANTHER" id="PTHR43685">
    <property type="entry name" value="GLYCOSYLTRANSFERASE"/>
    <property type="match status" value="1"/>
</dbReference>
<sequence>MTTVGISVVLATNRGADNPFLAETLASACRQSTEYLELVIVDDGGPREFGPEDLPGAPPRARVVRTPGGGPARARNIGARVVRGDLIAFLDDDDVWEPERLEAHTRAMRADPGLALTYSRMRSVDDEGRTIASADQIPISTTSDVYRRRTGIMLPNSVVRADAFRAVGGFDESLRLAEDLDLVFRLAAHGGVAMVGSRSLVSYRRHRGNATRRHRDLATAIRGVVARHLEQSSARGESELVSALVESQQANDRFAIWSAGRAARSALGEHRPAAAWAEVVWAVRFAPHAPLRAAIRRVNGQRHGERAERSS</sequence>
<evidence type="ECO:0000313" key="3">
    <source>
        <dbReference type="Proteomes" id="UP001500956"/>
    </source>
</evidence>
<dbReference type="Proteomes" id="UP001500956">
    <property type="component" value="Unassembled WGS sequence"/>
</dbReference>
<dbReference type="PANTHER" id="PTHR43685:SF2">
    <property type="entry name" value="GLYCOSYLTRANSFERASE 2-LIKE DOMAIN-CONTAINING PROTEIN"/>
    <property type="match status" value="1"/>
</dbReference>
<dbReference type="RefSeq" id="WP_172148607.1">
    <property type="nucleotide sequence ID" value="NZ_BAABID010000004.1"/>
</dbReference>
<dbReference type="Gene3D" id="3.90.550.10">
    <property type="entry name" value="Spore Coat Polysaccharide Biosynthesis Protein SpsA, Chain A"/>
    <property type="match status" value="1"/>
</dbReference>
<evidence type="ECO:0000259" key="1">
    <source>
        <dbReference type="Pfam" id="PF00535"/>
    </source>
</evidence>
<organism evidence="2 3">
    <name type="scientific">Isoptericola chiayiensis</name>
    <dbReference type="NCBI Taxonomy" id="579446"/>
    <lineage>
        <taxon>Bacteria</taxon>
        <taxon>Bacillati</taxon>
        <taxon>Actinomycetota</taxon>
        <taxon>Actinomycetes</taxon>
        <taxon>Micrococcales</taxon>
        <taxon>Promicromonosporaceae</taxon>
        <taxon>Isoptericola</taxon>
    </lineage>
</organism>